<dbReference type="GO" id="GO:0016491">
    <property type="term" value="F:oxidoreductase activity"/>
    <property type="evidence" value="ECO:0007669"/>
    <property type="project" value="UniProtKB-KW"/>
</dbReference>
<dbReference type="InterPro" id="IPR013149">
    <property type="entry name" value="ADH-like_C"/>
</dbReference>
<comment type="caution">
    <text evidence="5">The sequence shown here is derived from an EMBL/GenBank/DDBJ whole genome shotgun (WGS) entry which is preliminary data.</text>
</comment>
<protein>
    <submittedName>
        <fullName evidence="5">2-desacetyl-2-hydroxyethyl bacteriochlorophyllide A dehydrogenase</fullName>
    </submittedName>
</protein>
<evidence type="ECO:0000256" key="2">
    <source>
        <dbReference type="ARBA" id="ARBA00023002"/>
    </source>
</evidence>
<dbReference type="OrthoDB" id="9797931at2"/>
<comment type="cofactor">
    <cofactor evidence="1">
        <name>Zn(2+)</name>
        <dbReference type="ChEBI" id="CHEBI:29105"/>
    </cofactor>
</comment>
<dbReference type="SUPFAM" id="SSF51735">
    <property type="entry name" value="NAD(P)-binding Rossmann-fold domains"/>
    <property type="match status" value="1"/>
</dbReference>
<dbReference type="InterPro" id="IPR013154">
    <property type="entry name" value="ADH-like_N"/>
</dbReference>
<feature type="domain" description="Alcohol dehydrogenase-like C-terminal" evidence="3">
    <location>
        <begin position="179"/>
        <end position="292"/>
    </location>
</feature>
<organism evidence="5 6">
    <name type="scientific">Motilibacter peucedani</name>
    <dbReference type="NCBI Taxonomy" id="598650"/>
    <lineage>
        <taxon>Bacteria</taxon>
        <taxon>Bacillati</taxon>
        <taxon>Actinomycetota</taxon>
        <taxon>Actinomycetes</taxon>
        <taxon>Motilibacterales</taxon>
        <taxon>Motilibacteraceae</taxon>
        <taxon>Motilibacter</taxon>
    </lineage>
</organism>
<feature type="domain" description="Alcohol dehydrogenase-like N-terminal" evidence="4">
    <location>
        <begin position="23"/>
        <end position="138"/>
    </location>
</feature>
<dbReference type="AlphaFoldDB" id="A0A420XJR9"/>
<evidence type="ECO:0000313" key="5">
    <source>
        <dbReference type="EMBL" id="RKS67972.1"/>
    </source>
</evidence>
<name>A0A420XJR9_9ACTN</name>
<dbReference type="SUPFAM" id="SSF50129">
    <property type="entry name" value="GroES-like"/>
    <property type="match status" value="1"/>
</dbReference>
<dbReference type="RefSeq" id="WP_121195113.1">
    <property type="nucleotide sequence ID" value="NZ_RBWV01000017.1"/>
</dbReference>
<sequence length="337" mass="34883">MRALVLTGPRAAEVVDVDPPSAGPRQAVVDVERVGVCGTDHELWTGEMTYLHSGQASYPLRPGHEWCGVVSAVGSSDDEAWLGRRVTGDTMLGCGRCSRCLDGRQHVCEDRYEVGIRHGWHGALAEQLLMPVGALRTLPAAIDATAGALVEPGANAVRAVRATGAERGRRVLVWGPGTIGLLCAQFALASGMEVHVAGVTAESLELARGLGVTGTWPADELPALPFDAMLDASNGAEVPARALELVEPGGRVVCIGLASRPSLVDTRAMVLKDVTTVGVLSGSGGFEGAIEHYADGRVDPRPLVAATVGLDGAAAALAGQRLAAAGRGPKIHIDPRL</sequence>
<evidence type="ECO:0000259" key="3">
    <source>
        <dbReference type="Pfam" id="PF00107"/>
    </source>
</evidence>
<dbReference type="InParanoid" id="A0A420XJR9"/>
<proteinExistence type="predicted"/>
<dbReference type="EMBL" id="RBWV01000017">
    <property type="protein sequence ID" value="RKS67972.1"/>
    <property type="molecule type" value="Genomic_DNA"/>
</dbReference>
<dbReference type="Pfam" id="PF08240">
    <property type="entry name" value="ADH_N"/>
    <property type="match status" value="1"/>
</dbReference>
<dbReference type="InterPro" id="IPR036291">
    <property type="entry name" value="NAD(P)-bd_dom_sf"/>
</dbReference>
<gene>
    <name evidence="5" type="ORF">CLV35_3879</name>
</gene>
<evidence type="ECO:0000259" key="4">
    <source>
        <dbReference type="Pfam" id="PF08240"/>
    </source>
</evidence>
<dbReference type="PANTHER" id="PTHR43401:SF2">
    <property type="entry name" value="L-THREONINE 3-DEHYDROGENASE"/>
    <property type="match status" value="1"/>
</dbReference>
<dbReference type="InterPro" id="IPR050129">
    <property type="entry name" value="Zn_alcohol_dh"/>
</dbReference>
<dbReference type="PANTHER" id="PTHR43401">
    <property type="entry name" value="L-THREONINE 3-DEHYDROGENASE"/>
    <property type="match status" value="1"/>
</dbReference>
<dbReference type="Pfam" id="PF00107">
    <property type="entry name" value="ADH_zinc_N"/>
    <property type="match status" value="1"/>
</dbReference>
<keyword evidence="6" id="KW-1185">Reference proteome</keyword>
<keyword evidence="2" id="KW-0560">Oxidoreductase</keyword>
<reference evidence="5 6" key="1">
    <citation type="submission" date="2018-10" db="EMBL/GenBank/DDBJ databases">
        <title>Genomic Encyclopedia of Archaeal and Bacterial Type Strains, Phase II (KMG-II): from individual species to whole genera.</title>
        <authorList>
            <person name="Goeker M."/>
        </authorList>
    </citation>
    <scope>NUCLEOTIDE SEQUENCE [LARGE SCALE GENOMIC DNA]</scope>
    <source>
        <strain evidence="5 6">RP-AC37</strain>
    </source>
</reference>
<dbReference type="InterPro" id="IPR011032">
    <property type="entry name" value="GroES-like_sf"/>
</dbReference>
<dbReference type="Proteomes" id="UP000281955">
    <property type="component" value="Unassembled WGS sequence"/>
</dbReference>
<evidence type="ECO:0000313" key="6">
    <source>
        <dbReference type="Proteomes" id="UP000281955"/>
    </source>
</evidence>
<accession>A0A420XJR9</accession>
<dbReference type="Gene3D" id="3.90.180.10">
    <property type="entry name" value="Medium-chain alcohol dehydrogenases, catalytic domain"/>
    <property type="match status" value="1"/>
</dbReference>
<evidence type="ECO:0000256" key="1">
    <source>
        <dbReference type="ARBA" id="ARBA00001947"/>
    </source>
</evidence>
<dbReference type="Gene3D" id="3.40.50.720">
    <property type="entry name" value="NAD(P)-binding Rossmann-like Domain"/>
    <property type="match status" value="1"/>
</dbReference>